<gene>
    <name evidence="1" type="ORF">IAB70_02180</name>
</gene>
<dbReference type="EMBL" id="DVNH01000016">
    <property type="protein sequence ID" value="HIU51423.1"/>
    <property type="molecule type" value="Genomic_DNA"/>
</dbReference>
<protein>
    <submittedName>
        <fullName evidence="1">Uncharacterized protein</fullName>
    </submittedName>
</protein>
<organism evidence="1 2">
    <name type="scientific">Candidatus Merdicola faecigallinarum</name>
    <dbReference type="NCBI Taxonomy" id="2840862"/>
    <lineage>
        <taxon>Bacteria</taxon>
        <taxon>Bacillati</taxon>
        <taxon>Bacillota</taxon>
        <taxon>Clostridia</taxon>
        <taxon>Candidatus Merdicola</taxon>
    </lineage>
</organism>
<accession>A0A9D1M0N9</accession>
<dbReference type="AlphaFoldDB" id="A0A9D1M0N9"/>
<comment type="caution">
    <text evidence="1">The sequence shown here is derived from an EMBL/GenBank/DDBJ whole genome shotgun (WGS) entry which is preliminary data.</text>
</comment>
<reference evidence="1" key="2">
    <citation type="journal article" date="2021" name="PeerJ">
        <title>Extensive microbial diversity within the chicken gut microbiome revealed by metagenomics and culture.</title>
        <authorList>
            <person name="Gilroy R."/>
            <person name="Ravi A."/>
            <person name="Getino M."/>
            <person name="Pursley I."/>
            <person name="Horton D.L."/>
            <person name="Alikhan N.F."/>
            <person name="Baker D."/>
            <person name="Gharbi K."/>
            <person name="Hall N."/>
            <person name="Watson M."/>
            <person name="Adriaenssens E.M."/>
            <person name="Foster-Nyarko E."/>
            <person name="Jarju S."/>
            <person name="Secka A."/>
            <person name="Antonio M."/>
            <person name="Oren A."/>
            <person name="Chaudhuri R.R."/>
            <person name="La Ragione R."/>
            <person name="Hildebrand F."/>
            <person name="Pallen M.J."/>
        </authorList>
    </citation>
    <scope>NUCLEOTIDE SEQUENCE</scope>
    <source>
        <strain evidence="1">CHK195-15760</strain>
    </source>
</reference>
<proteinExistence type="predicted"/>
<evidence type="ECO:0000313" key="2">
    <source>
        <dbReference type="Proteomes" id="UP000824093"/>
    </source>
</evidence>
<sequence>MNIEVGEYVRTKDGVIAKVTDVLDKYSVDCDDDVYDLKNMPMMEIPWEYVDEYVVNHSKNIIDLIEVGDYVNGREVKHIAMFEGFPDYPKLIFVDETHLIPDDTCENDEIKTILTKEQYQANCYTVEVE</sequence>
<evidence type="ECO:0000313" key="1">
    <source>
        <dbReference type="EMBL" id="HIU51423.1"/>
    </source>
</evidence>
<reference evidence="1" key="1">
    <citation type="submission" date="2020-10" db="EMBL/GenBank/DDBJ databases">
        <authorList>
            <person name="Gilroy R."/>
        </authorList>
    </citation>
    <scope>NUCLEOTIDE SEQUENCE</scope>
    <source>
        <strain evidence="1">CHK195-15760</strain>
    </source>
</reference>
<name>A0A9D1M0N9_9FIRM</name>
<dbReference type="Proteomes" id="UP000824093">
    <property type="component" value="Unassembled WGS sequence"/>
</dbReference>